<feature type="compositionally biased region" description="Pro residues" evidence="1">
    <location>
        <begin position="400"/>
        <end position="410"/>
    </location>
</feature>
<feature type="compositionally biased region" description="Low complexity" evidence="1">
    <location>
        <begin position="241"/>
        <end position="252"/>
    </location>
</feature>
<reference evidence="2 3" key="1">
    <citation type="journal article" date="2023" name="IScience">
        <title>Expanded male sex-determining region conserved during the evolution of homothallism in the green alga Volvox.</title>
        <authorList>
            <person name="Yamamoto K."/>
            <person name="Matsuzaki R."/>
            <person name="Mahakham W."/>
            <person name="Heman W."/>
            <person name="Sekimoto H."/>
            <person name="Kawachi M."/>
            <person name="Minakuchi Y."/>
            <person name="Toyoda A."/>
            <person name="Nozaki H."/>
        </authorList>
    </citation>
    <scope>NUCLEOTIDE SEQUENCE [LARGE SCALE GENOMIC DNA]</scope>
    <source>
        <strain evidence="2 3">NIES-4468</strain>
    </source>
</reference>
<feature type="compositionally biased region" description="Low complexity" evidence="1">
    <location>
        <begin position="54"/>
        <end position="66"/>
    </location>
</feature>
<name>A0ABQ5S776_9CHLO</name>
<comment type="caution">
    <text evidence="2">The sequence shown here is derived from an EMBL/GenBank/DDBJ whole genome shotgun (WGS) entry which is preliminary data.</text>
</comment>
<feature type="region of interest" description="Disordered" evidence="1">
    <location>
        <begin position="194"/>
        <end position="305"/>
    </location>
</feature>
<feature type="region of interest" description="Disordered" evidence="1">
    <location>
        <begin position="492"/>
        <end position="542"/>
    </location>
</feature>
<accession>A0ABQ5S776</accession>
<feature type="region of interest" description="Disordered" evidence="1">
    <location>
        <begin position="53"/>
        <end position="81"/>
    </location>
</feature>
<feature type="compositionally biased region" description="Low complexity" evidence="1">
    <location>
        <begin position="411"/>
        <end position="436"/>
    </location>
</feature>
<feature type="compositionally biased region" description="Basic residues" evidence="1">
    <location>
        <begin position="280"/>
        <end position="292"/>
    </location>
</feature>
<proteinExistence type="predicted"/>
<evidence type="ECO:0000313" key="2">
    <source>
        <dbReference type="EMBL" id="GLI65514.1"/>
    </source>
</evidence>
<dbReference type="Proteomes" id="UP001165090">
    <property type="component" value="Unassembled WGS sequence"/>
</dbReference>
<evidence type="ECO:0000313" key="3">
    <source>
        <dbReference type="Proteomes" id="UP001165090"/>
    </source>
</evidence>
<feature type="region of interest" description="Disordered" evidence="1">
    <location>
        <begin position="390"/>
        <end position="455"/>
    </location>
</feature>
<feature type="compositionally biased region" description="Basic and acidic residues" evidence="1">
    <location>
        <begin position="533"/>
        <end position="542"/>
    </location>
</feature>
<feature type="compositionally biased region" description="Low complexity" evidence="1">
    <location>
        <begin position="196"/>
        <end position="209"/>
    </location>
</feature>
<keyword evidence="3" id="KW-1185">Reference proteome</keyword>
<evidence type="ECO:0000256" key="1">
    <source>
        <dbReference type="SAM" id="MobiDB-lite"/>
    </source>
</evidence>
<gene>
    <name evidence="2" type="ORF">VaNZ11_009065</name>
</gene>
<organism evidence="2 3">
    <name type="scientific">Volvox africanus</name>
    <dbReference type="NCBI Taxonomy" id="51714"/>
    <lineage>
        <taxon>Eukaryota</taxon>
        <taxon>Viridiplantae</taxon>
        <taxon>Chlorophyta</taxon>
        <taxon>core chlorophytes</taxon>
        <taxon>Chlorophyceae</taxon>
        <taxon>CS clade</taxon>
        <taxon>Chlamydomonadales</taxon>
        <taxon>Volvocaceae</taxon>
        <taxon>Volvox</taxon>
    </lineage>
</organism>
<dbReference type="EMBL" id="BSDZ01000024">
    <property type="protein sequence ID" value="GLI65514.1"/>
    <property type="molecule type" value="Genomic_DNA"/>
</dbReference>
<sequence>MSMTPLPVHMSCFGVSSDAMNMVRGYSKPSYSDRLASVRNSIAAGYPDTSCLAPSSNPSGPSSCGGRALAQASSPRQAPQVKLQPLAIDQAHQILSSGTAAGGGQGSAAAIAGTPNASLYRATTKHVKTVTPTLQALDFISIAVNSVGGGGVPRPYGRFQACRAGDGNATWERLPPPPGSWQARALPIAVTLLGDSPPYSSPPRSDASPLLRQQRSGSTGRLGAGGSSGAASPQHRHRPLHGSAPAAAAGPGHHTGRDATRIRLTLTPPETSGNFPPSHGHGHTHSRSRTHPGRGPAGSHGELGHARDAGKLAVGRVGGAVPAVLGPGTYEQSYYRRPGSSLHRSLVPLPPPEPHNLAAWFALPAATFLAEVPDVPDQLRMDNGYSVSRDFLMSGLNPPRRLPPPSPPRSPTQQSTLSYMQPHPQQQQQQDPDLLQFYPSHSSGRHSLPQLPEMRQEDPSAIWNALEANAATPAPSAAGQYSATKLRGVYVPLEKRRPEQSAESPSPPPGSGPLLLMVETPRNALNFPPETSLPRRNEPSGW</sequence>
<protein>
    <submittedName>
        <fullName evidence="2">Uncharacterized protein</fullName>
    </submittedName>
</protein>